<dbReference type="PANTHER" id="PTHR35790:SF4">
    <property type="entry name" value="HTH-TYPE TRANSCRIPTIONAL REGULATOR PCHR"/>
    <property type="match status" value="1"/>
</dbReference>
<dbReference type="InterPro" id="IPR052067">
    <property type="entry name" value="Metal_resp_HTH_trans_reg"/>
</dbReference>
<dbReference type="InterPro" id="IPR000835">
    <property type="entry name" value="HTH_MarR-typ"/>
</dbReference>
<protein>
    <submittedName>
        <fullName evidence="5">Transcriptional regulator</fullName>
    </submittedName>
</protein>
<evidence type="ECO:0000256" key="3">
    <source>
        <dbReference type="ARBA" id="ARBA00023163"/>
    </source>
</evidence>
<dbReference type="Proteomes" id="UP000886878">
    <property type="component" value="Unassembled WGS sequence"/>
</dbReference>
<dbReference type="Gene3D" id="1.10.10.10">
    <property type="entry name" value="Winged helix-like DNA-binding domain superfamily/Winged helix DNA-binding domain"/>
    <property type="match status" value="1"/>
</dbReference>
<feature type="domain" description="HTH marR-type" evidence="4">
    <location>
        <begin position="1"/>
        <end position="153"/>
    </location>
</feature>
<sequence>MASIEQKILDQIRQLRSARQSVSNEQQWIQNLIDDQHLREIIPKLSIVSLHIATALLDGEMTGIELARQLNVTRGGITRAAKSLLSYQLVIDQKHAGDKKKIYYSLTPAGRKVAIGHQRMHEKMDQTFAKKMDQRYTQAELARFSQMLEEVQQLEKEFF</sequence>
<evidence type="ECO:0000256" key="1">
    <source>
        <dbReference type="ARBA" id="ARBA00023015"/>
    </source>
</evidence>
<evidence type="ECO:0000313" key="5">
    <source>
        <dbReference type="EMBL" id="HIW70710.1"/>
    </source>
</evidence>
<dbReference type="InterPro" id="IPR011991">
    <property type="entry name" value="ArsR-like_HTH"/>
</dbReference>
<proteinExistence type="predicted"/>
<dbReference type="EMBL" id="DXGK01000104">
    <property type="protein sequence ID" value="HIW70710.1"/>
    <property type="molecule type" value="Genomic_DNA"/>
</dbReference>
<name>A0A9D1U4B6_9LACO</name>
<keyword evidence="1" id="KW-0805">Transcription regulation</keyword>
<organism evidence="5 6">
    <name type="scientific">Candidatus Limosilactobacillus merdipullorum</name>
    <dbReference type="NCBI Taxonomy" id="2838653"/>
    <lineage>
        <taxon>Bacteria</taxon>
        <taxon>Bacillati</taxon>
        <taxon>Bacillota</taxon>
        <taxon>Bacilli</taxon>
        <taxon>Lactobacillales</taxon>
        <taxon>Lactobacillaceae</taxon>
        <taxon>Limosilactobacillus</taxon>
    </lineage>
</organism>
<dbReference type="InterPro" id="IPR036388">
    <property type="entry name" value="WH-like_DNA-bd_sf"/>
</dbReference>
<dbReference type="GO" id="GO:0003700">
    <property type="term" value="F:DNA-binding transcription factor activity"/>
    <property type="evidence" value="ECO:0007669"/>
    <property type="project" value="InterPro"/>
</dbReference>
<dbReference type="CDD" id="cd00090">
    <property type="entry name" value="HTH_ARSR"/>
    <property type="match status" value="1"/>
</dbReference>
<dbReference type="SUPFAM" id="SSF46785">
    <property type="entry name" value="Winged helix' DNA-binding domain"/>
    <property type="match status" value="1"/>
</dbReference>
<gene>
    <name evidence="5" type="ORF">H9876_05020</name>
</gene>
<evidence type="ECO:0000313" key="6">
    <source>
        <dbReference type="Proteomes" id="UP000886878"/>
    </source>
</evidence>
<dbReference type="PANTHER" id="PTHR35790">
    <property type="entry name" value="HTH-TYPE TRANSCRIPTIONAL REGULATOR PCHR"/>
    <property type="match status" value="1"/>
</dbReference>
<comment type="caution">
    <text evidence="5">The sequence shown here is derived from an EMBL/GenBank/DDBJ whole genome shotgun (WGS) entry which is preliminary data.</text>
</comment>
<evidence type="ECO:0000259" key="4">
    <source>
        <dbReference type="PROSITE" id="PS50995"/>
    </source>
</evidence>
<reference evidence="5" key="2">
    <citation type="submission" date="2021-04" db="EMBL/GenBank/DDBJ databases">
        <authorList>
            <person name="Gilroy R."/>
        </authorList>
    </citation>
    <scope>NUCLEOTIDE SEQUENCE</scope>
    <source>
        <strain evidence="5">ChiHejej3B27-2180</strain>
    </source>
</reference>
<dbReference type="PROSITE" id="PS50995">
    <property type="entry name" value="HTH_MARR_2"/>
    <property type="match status" value="1"/>
</dbReference>
<dbReference type="AlphaFoldDB" id="A0A9D1U4B6"/>
<reference evidence="5" key="1">
    <citation type="journal article" date="2021" name="PeerJ">
        <title>Extensive microbial diversity within the chicken gut microbiome revealed by metagenomics and culture.</title>
        <authorList>
            <person name="Gilroy R."/>
            <person name="Ravi A."/>
            <person name="Getino M."/>
            <person name="Pursley I."/>
            <person name="Horton D.L."/>
            <person name="Alikhan N.F."/>
            <person name="Baker D."/>
            <person name="Gharbi K."/>
            <person name="Hall N."/>
            <person name="Watson M."/>
            <person name="Adriaenssens E.M."/>
            <person name="Foster-Nyarko E."/>
            <person name="Jarju S."/>
            <person name="Secka A."/>
            <person name="Antonio M."/>
            <person name="Oren A."/>
            <person name="Chaudhuri R.R."/>
            <person name="La Ragione R."/>
            <person name="Hildebrand F."/>
            <person name="Pallen M.J."/>
        </authorList>
    </citation>
    <scope>NUCLEOTIDE SEQUENCE</scope>
    <source>
        <strain evidence="5">ChiHejej3B27-2180</strain>
    </source>
</reference>
<keyword evidence="3" id="KW-0804">Transcription</keyword>
<evidence type="ECO:0000256" key="2">
    <source>
        <dbReference type="ARBA" id="ARBA00023125"/>
    </source>
</evidence>
<accession>A0A9D1U4B6</accession>
<keyword evidence="2" id="KW-0238">DNA-binding</keyword>
<dbReference type="SMART" id="SM00347">
    <property type="entry name" value="HTH_MARR"/>
    <property type="match status" value="1"/>
</dbReference>
<dbReference type="InterPro" id="IPR036390">
    <property type="entry name" value="WH_DNA-bd_sf"/>
</dbReference>
<dbReference type="GO" id="GO:0003677">
    <property type="term" value="F:DNA binding"/>
    <property type="evidence" value="ECO:0007669"/>
    <property type="project" value="UniProtKB-KW"/>
</dbReference>